<comment type="caution">
    <text evidence="1">The sequence shown here is derived from an EMBL/GenBank/DDBJ whole genome shotgun (WGS) entry which is preliminary data.</text>
</comment>
<keyword evidence="2" id="KW-1185">Reference proteome</keyword>
<name>A0A3N0EGK2_9ACTN</name>
<sequence length="150" mass="16923">MYKGGRPNPLARVLNRVSAVLFSAGRLVPDGWVTLEVPGRRSGRTVSFPLVAVGHDGQRYLVSMLGEDTNWVRNVRAAGMRAVLRHRDSRHVRLEEVDRTTTAPILRRYIAAAPGARPHIPVDRRAPLEEFERIAPRYPVFRIVPGENNR</sequence>
<accession>A0A3N0EGK2</accession>
<dbReference type="AlphaFoldDB" id="A0A3N0EGK2"/>
<reference evidence="1 2" key="1">
    <citation type="submission" date="2018-11" db="EMBL/GenBank/DDBJ databases">
        <title>The genome draft of YIM 96095.</title>
        <authorList>
            <person name="Tang S.-K."/>
            <person name="Chunyu W.-X."/>
            <person name="Feng Y.-Z."/>
        </authorList>
    </citation>
    <scope>NUCLEOTIDE SEQUENCE [LARGE SCALE GENOMIC DNA]</scope>
    <source>
        <strain evidence="1 2">YIM 96095</strain>
    </source>
</reference>
<dbReference type="InterPro" id="IPR004378">
    <property type="entry name" value="F420H2_quin_Rdtase"/>
</dbReference>
<dbReference type="GO" id="GO:0016491">
    <property type="term" value="F:oxidoreductase activity"/>
    <property type="evidence" value="ECO:0007669"/>
    <property type="project" value="InterPro"/>
</dbReference>
<dbReference type="InterPro" id="IPR012349">
    <property type="entry name" value="Split_barrel_FMN-bd"/>
</dbReference>
<proteinExistence type="predicted"/>
<dbReference type="RefSeq" id="WP_123199836.1">
    <property type="nucleotide sequence ID" value="NZ_RJMB01000002.1"/>
</dbReference>
<dbReference type="EMBL" id="RJMB01000002">
    <property type="protein sequence ID" value="RNL87008.1"/>
    <property type="molecule type" value="Genomic_DNA"/>
</dbReference>
<protein>
    <submittedName>
        <fullName evidence="1">DUF385 domain-containing protein</fullName>
    </submittedName>
</protein>
<evidence type="ECO:0000313" key="2">
    <source>
        <dbReference type="Proteomes" id="UP000269198"/>
    </source>
</evidence>
<dbReference type="Proteomes" id="UP000269198">
    <property type="component" value="Unassembled WGS sequence"/>
</dbReference>
<dbReference type="Gene3D" id="2.30.110.10">
    <property type="entry name" value="Electron Transport, Fmn-binding Protein, Chain A"/>
    <property type="match status" value="1"/>
</dbReference>
<dbReference type="OrthoDB" id="3778270at2"/>
<dbReference type="Pfam" id="PF04075">
    <property type="entry name" value="F420H2_quin_red"/>
    <property type="match status" value="1"/>
</dbReference>
<evidence type="ECO:0000313" key="1">
    <source>
        <dbReference type="EMBL" id="RNL87008.1"/>
    </source>
</evidence>
<organism evidence="1 2">
    <name type="scientific">Halostreptopolyspora alba</name>
    <dbReference type="NCBI Taxonomy" id="2487137"/>
    <lineage>
        <taxon>Bacteria</taxon>
        <taxon>Bacillati</taxon>
        <taxon>Actinomycetota</taxon>
        <taxon>Actinomycetes</taxon>
        <taxon>Streptosporangiales</taxon>
        <taxon>Nocardiopsidaceae</taxon>
        <taxon>Halostreptopolyspora</taxon>
    </lineage>
</organism>
<gene>
    <name evidence="1" type="ORF">EFW17_02465</name>
</gene>